<sequence>MITALYAVILAGMMMGLSFQVIKQRRIAKVAYADGGVDALKIARSAQSNAMDYIPITLLLMALVEQNGASVYWIHFAGILFVIGRVLHARAILNDRLSGRVLGMKLTFSVMLGLMALNLYYLPWSQLI</sequence>
<keyword evidence="2 5" id="KW-0812">Transmembrane</keyword>
<protein>
    <recommendedName>
        <fullName evidence="8">MAPEG family protein</fullName>
    </recommendedName>
</protein>
<accession>A0A3A6QEC4</accession>
<dbReference type="PANTHER" id="PTHR35814:SF1">
    <property type="entry name" value="GLUTATHIONE S-TRANSFERASE-RELATED"/>
    <property type="match status" value="1"/>
</dbReference>
<name>A0A3A6QEC4_9VIBR</name>
<comment type="caution">
    <text evidence="6">The sequence shown here is derived from an EMBL/GenBank/DDBJ whole genome shotgun (WGS) entry which is preliminary data.</text>
</comment>
<evidence type="ECO:0000256" key="1">
    <source>
        <dbReference type="ARBA" id="ARBA00004370"/>
    </source>
</evidence>
<dbReference type="PANTHER" id="PTHR35814">
    <property type="match status" value="1"/>
</dbReference>
<keyword evidence="3 5" id="KW-1133">Transmembrane helix</keyword>
<evidence type="ECO:0008006" key="8">
    <source>
        <dbReference type="Google" id="ProtNLM"/>
    </source>
</evidence>
<proteinExistence type="predicted"/>
<organism evidence="6 7">
    <name type="scientific">Vibrio sinensis</name>
    <dbReference type="NCBI Taxonomy" id="2302434"/>
    <lineage>
        <taxon>Bacteria</taxon>
        <taxon>Pseudomonadati</taxon>
        <taxon>Pseudomonadota</taxon>
        <taxon>Gammaproteobacteria</taxon>
        <taxon>Vibrionales</taxon>
        <taxon>Vibrionaceae</taxon>
        <taxon>Vibrio</taxon>
    </lineage>
</organism>
<gene>
    <name evidence="6" type="ORF">DZ860_20090</name>
</gene>
<comment type="subcellular location">
    <subcellularLocation>
        <location evidence="1">Membrane</location>
    </subcellularLocation>
</comment>
<dbReference type="Proteomes" id="UP000273252">
    <property type="component" value="Unassembled WGS sequence"/>
</dbReference>
<dbReference type="AlphaFoldDB" id="A0A3A6QEC4"/>
<evidence type="ECO:0000313" key="7">
    <source>
        <dbReference type="Proteomes" id="UP000273252"/>
    </source>
</evidence>
<dbReference type="GO" id="GO:0016020">
    <property type="term" value="C:membrane"/>
    <property type="evidence" value="ECO:0007669"/>
    <property type="project" value="UniProtKB-SubCell"/>
</dbReference>
<dbReference type="InterPro" id="IPR001129">
    <property type="entry name" value="Membr-assoc_MAPEG"/>
</dbReference>
<dbReference type="Pfam" id="PF01124">
    <property type="entry name" value="MAPEG"/>
    <property type="match status" value="1"/>
</dbReference>
<dbReference type="SUPFAM" id="SSF161084">
    <property type="entry name" value="MAPEG domain-like"/>
    <property type="match status" value="1"/>
</dbReference>
<dbReference type="EMBL" id="QVMU01000027">
    <property type="protein sequence ID" value="RJX66581.1"/>
    <property type="molecule type" value="Genomic_DNA"/>
</dbReference>
<evidence type="ECO:0000256" key="2">
    <source>
        <dbReference type="ARBA" id="ARBA00022692"/>
    </source>
</evidence>
<dbReference type="Gene3D" id="1.20.120.550">
    <property type="entry name" value="Membrane associated eicosanoid/glutathione metabolism-like domain"/>
    <property type="match status" value="1"/>
</dbReference>
<keyword evidence="7" id="KW-1185">Reference proteome</keyword>
<feature type="transmembrane region" description="Helical" evidence="5">
    <location>
        <begin position="6"/>
        <end position="22"/>
    </location>
</feature>
<reference evidence="6 7" key="1">
    <citation type="submission" date="2018-08" db="EMBL/GenBank/DDBJ databases">
        <title>Vibrio isolated from the Eastern China Marginal Seas.</title>
        <authorList>
            <person name="Li Y."/>
        </authorList>
    </citation>
    <scope>NUCLEOTIDE SEQUENCE [LARGE SCALE GENOMIC DNA]</scope>
    <source>
        <strain evidence="6 7">BEI233</strain>
    </source>
</reference>
<dbReference type="RefSeq" id="WP_120034694.1">
    <property type="nucleotide sequence ID" value="NZ_QVMU01000027.1"/>
</dbReference>
<evidence type="ECO:0000256" key="3">
    <source>
        <dbReference type="ARBA" id="ARBA00022989"/>
    </source>
</evidence>
<dbReference type="InterPro" id="IPR023352">
    <property type="entry name" value="MAPEG-like_dom_sf"/>
</dbReference>
<dbReference type="OrthoDB" id="8537976at2"/>
<evidence type="ECO:0000256" key="5">
    <source>
        <dbReference type="SAM" id="Phobius"/>
    </source>
</evidence>
<evidence type="ECO:0000313" key="6">
    <source>
        <dbReference type="EMBL" id="RJX66581.1"/>
    </source>
</evidence>
<feature type="transmembrane region" description="Helical" evidence="5">
    <location>
        <begin position="72"/>
        <end position="93"/>
    </location>
</feature>
<keyword evidence="4 5" id="KW-0472">Membrane</keyword>
<evidence type="ECO:0000256" key="4">
    <source>
        <dbReference type="ARBA" id="ARBA00023136"/>
    </source>
</evidence>
<feature type="transmembrane region" description="Helical" evidence="5">
    <location>
        <begin position="105"/>
        <end position="122"/>
    </location>
</feature>